<evidence type="ECO:0000256" key="4">
    <source>
        <dbReference type="ARBA" id="ARBA00022741"/>
    </source>
</evidence>
<keyword evidence="3" id="KW-0536">Nodulation</keyword>
<evidence type="ECO:0000256" key="2">
    <source>
        <dbReference type="ARBA" id="ARBA00022448"/>
    </source>
</evidence>
<keyword evidence="5 7" id="KW-0067">ATP-binding</keyword>
<dbReference type="eggNOG" id="COG4555">
    <property type="taxonomic scope" value="Bacteria"/>
</dbReference>
<dbReference type="PANTHER" id="PTHR42711:SF5">
    <property type="entry name" value="ABC TRANSPORTER ATP-BINDING PROTEIN NATA"/>
    <property type="match status" value="1"/>
</dbReference>
<dbReference type="OrthoDB" id="9795548at2"/>
<dbReference type="PROSITE" id="PS50893">
    <property type="entry name" value="ABC_TRANSPORTER_2"/>
    <property type="match status" value="1"/>
</dbReference>
<evidence type="ECO:0000256" key="5">
    <source>
        <dbReference type="ARBA" id="ARBA00022840"/>
    </source>
</evidence>
<accession>I0IFY1</accession>
<keyword evidence="2" id="KW-0813">Transport</keyword>
<name>I0IFY1_PHYMF</name>
<dbReference type="SMART" id="SM00382">
    <property type="entry name" value="AAA"/>
    <property type="match status" value="1"/>
</dbReference>
<proteinExistence type="inferred from homology"/>
<dbReference type="InterPro" id="IPR003439">
    <property type="entry name" value="ABC_transporter-like_ATP-bd"/>
</dbReference>
<organism evidence="7 8">
    <name type="scientific">Phycisphaera mikurensis (strain NBRC 102666 / KCTC 22515 / FYK2301M01)</name>
    <dbReference type="NCBI Taxonomy" id="1142394"/>
    <lineage>
        <taxon>Bacteria</taxon>
        <taxon>Pseudomonadati</taxon>
        <taxon>Planctomycetota</taxon>
        <taxon>Phycisphaerae</taxon>
        <taxon>Phycisphaerales</taxon>
        <taxon>Phycisphaeraceae</taxon>
        <taxon>Phycisphaera</taxon>
    </lineage>
</organism>
<evidence type="ECO:0000313" key="8">
    <source>
        <dbReference type="Proteomes" id="UP000007881"/>
    </source>
</evidence>
<dbReference type="STRING" id="1142394.PSMK_20100"/>
<dbReference type="HOGENOM" id="CLU_000604_1_2_0"/>
<evidence type="ECO:0000259" key="6">
    <source>
        <dbReference type="PROSITE" id="PS50893"/>
    </source>
</evidence>
<protein>
    <submittedName>
        <fullName evidence="7">Putative ABC transporter ATP-binding protein</fullName>
    </submittedName>
</protein>
<dbReference type="Gene3D" id="3.40.50.300">
    <property type="entry name" value="P-loop containing nucleotide triphosphate hydrolases"/>
    <property type="match status" value="1"/>
</dbReference>
<comment type="similarity">
    <text evidence="1">Belongs to the ABC transporter superfamily.</text>
</comment>
<dbReference type="SUPFAM" id="SSF52540">
    <property type="entry name" value="P-loop containing nucleoside triphosphate hydrolases"/>
    <property type="match status" value="1"/>
</dbReference>
<dbReference type="GO" id="GO:0016887">
    <property type="term" value="F:ATP hydrolysis activity"/>
    <property type="evidence" value="ECO:0007669"/>
    <property type="project" value="InterPro"/>
</dbReference>
<dbReference type="EMBL" id="AP012338">
    <property type="protein sequence ID" value="BAM04169.1"/>
    <property type="molecule type" value="Genomic_DNA"/>
</dbReference>
<dbReference type="GO" id="GO:0005524">
    <property type="term" value="F:ATP binding"/>
    <property type="evidence" value="ECO:0007669"/>
    <property type="project" value="UniProtKB-KW"/>
</dbReference>
<feature type="domain" description="ABC transporter" evidence="6">
    <location>
        <begin position="2"/>
        <end position="237"/>
    </location>
</feature>
<gene>
    <name evidence="7" type="ordered locus">PSMK_20100</name>
</gene>
<sequence length="251" mass="27095">MLAVDQLVKAFPTGEGPDVLAVQGVSFSVAAGECYGLLGPNGAGKTTLLRMIATLVTPTSGHAAVDGFRGDERPERLRSRLGFMSGNTRLYRRLTGRELLAYFGRLNRMSEPRIRERTAELSAAFGLGEFLDRRCGGYSTGQAQRVSIARVMLHEPPLLILDEPTLGLDVMSARAMLDFVERARDAGTAIVFSTHHMSEAEQLCTRVGFLYRGRLLAEDTPARLCTAAGTSTLRDAFLAMADAADADEAPA</sequence>
<dbReference type="KEGG" id="phm:PSMK_20100"/>
<keyword evidence="4" id="KW-0547">Nucleotide-binding</keyword>
<dbReference type="Proteomes" id="UP000007881">
    <property type="component" value="Chromosome"/>
</dbReference>
<dbReference type="RefSeq" id="WP_014437387.1">
    <property type="nucleotide sequence ID" value="NC_017080.1"/>
</dbReference>
<dbReference type="InterPro" id="IPR050763">
    <property type="entry name" value="ABC_transporter_ATP-binding"/>
</dbReference>
<dbReference type="PANTHER" id="PTHR42711">
    <property type="entry name" value="ABC TRANSPORTER ATP-BINDING PROTEIN"/>
    <property type="match status" value="1"/>
</dbReference>
<reference evidence="7 8" key="1">
    <citation type="submission" date="2012-02" db="EMBL/GenBank/DDBJ databases">
        <title>Complete genome sequence of Phycisphaera mikurensis NBRC 102666.</title>
        <authorList>
            <person name="Ankai A."/>
            <person name="Hosoyama A."/>
            <person name="Terui Y."/>
            <person name="Sekine M."/>
            <person name="Fukai R."/>
            <person name="Kato Y."/>
            <person name="Nakamura S."/>
            <person name="Yamada-Narita S."/>
            <person name="Kawakoshi A."/>
            <person name="Fukunaga Y."/>
            <person name="Yamazaki S."/>
            <person name="Fujita N."/>
        </authorList>
    </citation>
    <scope>NUCLEOTIDE SEQUENCE [LARGE SCALE GENOMIC DNA]</scope>
    <source>
        <strain evidence="8">NBRC 102666 / KCTC 22515 / FYK2301M01</strain>
    </source>
</reference>
<dbReference type="InterPro" id="IPR027417">
    <property type="entry name" value="P-loop_NTPase"/>
</dbReference>
<dbReference type="InterPro" id="IPR003593">
    <property type="entry name" value="AAA+_ATPase"/>
</dbReference>
<dbReference type="AlphaFoldDB" id="I0IFY1"/>
<evidence type="ECO:0000256" key="3">
    <source>
        <dbReference type="ARBA" id="ARBA00022458"/>
    </source>
</evidence>
<keyword evidence="8" id="KW-1185">Reference proteome</keyword>
<evidence type="ECO:0000256" key="1">
    <source>
        <dbReference type="ARBA" id="ARBA00005417"/>
    </source>
</evidence>
<dbReference type="Pfam" id="PF00005">
    <property type="entry name" value="ABC_tran"/>
    <property type="match status" value="1"/>
</dbReference>
<evidence type="ECO:0000313" key="7">
    <source>
        <dbReference type="EMBL" id="BAM04169.1"/>
    </source>
</evidence>